<organism evidence="2 3">
    <name type="scientific">Fusarium redolens</name>
    <dbReference type="NCBI Taxonomy" id="48865"/>
    <lineage>
        <taxon>Eukaryota</taxon>
        <taxon>Fungi</taxon>
        <taxon>Dikarya</taxon>
        <taxon>Ascomycota</taxon>
        <taxon>Pezizomycotina</taxon>
        <taxon>Sordariomycetes</taxon>
        <taxon>Hypocreomycetidae</taxon>
        <taxon>Hypocreales</taxon>
        <taxon>Nectriaceae</taxon>
        <taxon>Fusarium</taxon>
        <taxon>Fusarium redolens species complex</taxon>
    </lineage>
</organism>
<dbReference type="GeneID" id="70219409"/>
<feature type="compositionally biased region" description="Polar residues" evidence="1">
    <location>
        <begin position="130"/>
        <end position="150"/>
    </location>
</feature>
<accession>A0A9P9KYB9</accession>
<dbReference type="OrthoDB" id="5102667at2759"/>
<dbReference type="Proteomes" id="UP000720189">
    <property type="component" value="Unassembled WGS sequence"/>
</dbReference>
<feature type="compositionally biased region" description="Basic and acidic residues" evidence="1">
    <location>
        <begin position="78"/>
        <end position="87"/>
    </location>
</feature>
<gene>
    <name evidence="2" type="ORF">BKA55DRAFT_533395</name>
</gene>
<sequence length="445" mass="48532">MSENIICFASCSHPSHPSKDIEYRRLFSEPLTKPGGTISYEGYLGALQLYGREDQLINSHKVHRCDRWVARNPELHKRYQDQARRDGYNPSGGSSNAFTGTYHPNPPLGGPFSRPGHTDPEILFPHTPRRQATSTEDQDEPFSSTSSANADTMAPPRRTPRDSSGRFTPSENAVADYKGNVQAKAGESSRNAIGAAENALLLTEVVKNLINSGVTPELSEKASSILTSMGEIKGLTTSLNTIIGSVIRAAHSGGSGSARGTSKLFNDNPIPIDLTKSPSVRKRRATGTPEPDYDEDLLTMFDLPLSAAARIAGISKTLVPLFDMPLYLPNPGSTAVASYISSIADINLFNNEANTRRLARETVAFMKSQSWQPSAGLAIQYERPITPAEGFVPLQVVADKLTHLGQSWKPLTINNGHKRPQVISADDVRQRSWDTYDQIGQPPPR</sequence>
<dbReference type="RefSeq" id="XP_046057580.1">
    <property type="nucleotide sequence ID" value="XM_046189455.1"/>
</dbReference>
<name>A0A9P9KYB9_FUSRE</name>
<evidence type="ECO:0000313" key="3">
    <source>
        <dbReference type="Proteomes" id="UP000720189"/>
    </source>
</evidence>
<comment type="caution">
    <text evidence="2">The sequence shown here is derived from an EMBL/GenBank/DDBJ whole genome shotgun (WGS) entry which is preliminary data.</text>
</comment>
<dbReference type="EMBL" id="JAGMUX010000001">
    <property type="protein sequence ID" value="KAH7270812.1"/>
    <property type="molecule type" value="Genomic_DNA"/>
</dbReference>
<dbReference type="AlphaFoldDB" id="A0A9P9KYB9"/>
<proteinExistence type="predicted"/>
<feature type="region of interest" description="Disordered" evidence="1">
    <location>
        <begin position="78"/>
        <end position="173"/>
    </location>
</feature>
<reference evidence="2" key="1">
    <citation type="journal article" date="2021" name="Nat. Commun.">
        <title>Genetic determinants of endophytism in the Arabidopsis root mycobiome.</title>
        <authorList>
            <person name="Mesny F."/>
            <person name="Miyauchi S."/>
            <person name="Thiergart T."/>
            <person name="Pickel B."/>
            <person name="Atanasova L."/>
            <person name="Karlsson M."/>
            <person name="Huettel B."/>
            <person name="Barry K.W."/>
            <person name="Haridas S."/>
            <person name="Chen C."/>
            <person name="Bauer D."/>
            <person name="Andreopoulos W."/>
            <person name="Pangilinan J."/>
            <person name="LaButti K."/>
            <person name="Riley R."/>
            <person name="Lipzen A."/>
            <person name="Clum A."/>
            <person name="Drula E."/>
            <person name="Henrissat B."/>
            <person name="Kohler A."/>
            <person name="Grigoriev I.V."/>
            <person name="Martin F.M."/>
            <person name="Hacquard S."/>
        </authorList>
    </citation>
    <scope>NUCLEOTIDE SEQUENCE</scope>
    <source>
        <strain evidence="2">MPI-CAGE-AT-0023</strain>
    </source>
</reference>
<evidence type="ECO:0000313" key="2">
    <source>
        <dbReference type="EMBL" id="KAH7270812.1"/>
    </source>
</evidence>
<evidence type="ECO:0000256" key="1">
    <source>
        <dbReference type="SAM" id="MobiDB-lite"/>
    </source>
</evidence>
<keyword evidence="3" id="KW-1185">Reference proteome</keyword>
<protein>
    <submittedName>
        <fullName evidence="2">Uncharacterized protein</fullName>
    </submittedName>
</protein>